<dbReference type="KEGG" id="nct:NMSP_0623"/>
<dbReference type="Pfam" id="PF00413">
    <property type="entry name" value="Peptidase_M10"/>
    <property type="match status" value="1"/>
</dbReference>
<evidence type="ECO:0000256" key="4">
    <source>
        <dbReference type="ARBA" id="ARBA00022833"/>
    </source>
</evidence>
<name>A0A2Z2HJH4_9ARCH</name>
<feature type="repeat" description="TPR" evidence="5">
    <location>
        <begin position="36"/>
        <end position="69"/>
    </location>
</feature>
<accession>A0A2Z2HJH4</accession>
<protein>
    <submittedName>
        <fullName evidence="7">Tetratricopeptide repeat protein</fullName>
    </submittedName>
</protein>
<keyword evidence="2" id="KW-0479">Metal-binding</keyword>
<evidence type="ECO:0000256" key="5">
    <source>
        <dbReference type="PROSITE-ProRule" id="PRU00339"/>
    </source>
</evidence>
<dbReference type="InterPro" id="IPR024079">
    <property type="entry name" value="MetalloPept_cat_dom_sf"/>
</dbReference>
<feature type="repeat" description="TPR" evidence="5">
    <location>
        <begin position="104"/>
        <end position="137"/>
    </location>
</feature>
<dbReference type="GO" id="GO:0008270">
    <property type="term" value="F:zinc ion binding"/>
    <property type="evidence" value="ECO:0007669"/>
    <property type="project" value="InterPro"/>
</dbReference>
<evidence type="ECO:0000259" key="6">
    <source>
        <dbReference type="Pfam" id="PF00413"/>
    </source>
</evidence>
<dbReference type="PANTHER" id="PTHR46512">
    <property type="entry name" value="PEPTIDYLPROLYL ISOMERASE"/>
    <property type="match status" value="1"/>
</dbReference>
<dbReference type="Pfam" id="PF13181">
    <property type="entry name" value="TPR_8"/>
    <property type="match status" value="1"/>
</dbReference>
<dbReference type="Proteomes" id="UP000249949">
    <property type="component" value="Chromosome"/>
</dbReference>
<dbReference type="GO" id="GO:0031012">
    <property type="term" value="C:extracellular matrix"/>
    <property type="evidence" value="ECO:0007669"/>
    <property type="project" value="InterPro"/>
</dbReference>
<dbReference type="Gene3D" id="3.40.390.10">
    <property type="entry name" value="Collagenase (Catalytic Domain)"/>
    <property type="match status" value="1"/>
</dbReference>
<evidence type="ECO:0000313" key="7">
    <source>
        <dbReference type="EMBL" id="ARS64244.1"/>
    </source>
</evidence>
<dbReference type="InterPro" id="IPR019734">
    <property type="entry name" value="TPR_rpt"/>
</dbReference>
<keyword evidence="5" id="KW-0802">TPR repeat</keyword>
<dbReference type="GO" id="GO:0006508">
    <property type="term" value="P:proteolysis"/>
    <property type="evidence" value="ECO:0007669"/>
    <property type="project" value="UniProtKB-KW"/>
</dbReference>
<evidence type="ECO:0000256" key="1">
    <source>
        <dbReference type="ARBA" id="ARBA00022670"/>
    </source>
</evidence>
<evidence type="ECO:0000313" key="8">
    <source>
        <dbReference type="Proteomes" id="UP000249949"/>
    </source>
</evidence>
<feature type="repeat" description="TPR" evidence="5">
    <location>
        <begin position="70"/>
        <end position="103"/>
    </location>
</feature>
<feature type="domain" description="Peptidase M10 metallopeptidase" evidence="6">
    <location>
        <begin position="341"/>
        <end position="469"/>
    </location>
</feature>
<keyword evidence="8" id="KW-1185">Reference proteome</keyword>
<evidence type="ECO:0000256" key="2">
    <source>
        <dbReference type="ARBA" id="ARBA00022723"/>
    </source>
</evidence>
<keyword evidence="4" id="KW-0862">Zinc</keyword>
<dbReference type="SUPFAM" id="SSF48452">
    <property type="entry name" value="TPR-like"/>
    <property type="match status" value="1"/>
</dbReference>
<dbReference type="SMART" id="SM00028">
    <property type="entry name" value="TPR"/>
    <property type="match status" value="3"/>
</dbReference>
<proteinExistence type="predicted"/>
<keyword evidence="3" id="KW-0378">Hydrolase</keyword>
<evidence type="ECO:0000256" key="3">
    <source>
        <dbReference type="ARBA" id="ARBA00022801"/>
    </source>
</evidence>
<organism evidence="7 8">
    <name type="scientific">Candidatus Nitrosomarinus catalinensis</name>
    <dbReference type="NCBI Taxonomy" id="1898749"/>
    <lineage>
        <taxon>Archaea</taxon>
        <taxon>Nitrososphaerota</taxon>
        <taxon>Nitrososphaeria</taxon>
        <taxon>Nitrosopumilales</taxon>
        <taxon>Nitrosopumilaceae</taxon>
        <taxon>Candidatus Nitrosomarinus</taxon>
    </lineage>
</organism>
<dbReference type="InterPro" id="IPR011990">
    <property type="entry name" value="TPR-like_helical_dom_sf"/>
</dbReference>
<sequence>MKNIVKILFFCSIMIALVSHNEENTVFAQEQTREQLKILFNEATELFQNGNYNEANIIYDQILESSPNNISTLNMKGVGYSNMEQHAKSLKQFYKVLENDPENVKALLGTGVGFGNLGEYSESLKYLEKADEMNPNNTVIQNYKDIIEKTLKKYPYTPTEKPTNTMKQTIGKIPEWVKHIANWWSIGDISDKKFTDSMQYMIKKEIIIIPESTKFENTNELKMISFVRNNFSQWSQNEIPDKEFHKNMNWLIENNFIKIDLQKTIEEIEYEEYLFDRYLQKILKNKGSEVRYIEYPNPSQDVIKKFLRDVEKWNFEKEVSQSSNDFPSPTYEIIDETYFIKYKIYINEQPQGLPLDHTSTLKNSFEFWEKVELKTNNQDAKIIFEITPSKADANVWVTWVVRDIGEGVLGHAHLGKGVVEVALGDYNCDGSFQLYDVKSVETIMTHELGHSIGLPHTNDIENIMYPSMTPSYAYCLLS</sequence>
<dbReference type="AlphaFoldDB" id="A0A2Z2HJH4"/>
<dbReference type="PROSITE" id="PS50005">
    <property type="entry name" value="TPR"/>
    <property type="match status" value="3"/>
</dbReference>
<reference evidence="7 8" key="1">
    <citation type="journal article" date="2017" name="Environ. Microbiol.">
        <title>Genome and epigenome of a novel marine Thaumarchaeota strain suggest viral infection, phosphorothioation DNA modification and multiple restriction systems.</title>
        <authorList>
            <person name="Ahlgren N.A."/>
            <person name="Chen Y."/>
            <person name="Needham D.M."/>
            <person name="Parada A.E."/>
            <person name="Sachdeva R."/>
            <person name="Trinh V."/>
            <person name="Chen T."/>
            <person name="Fuhrman J.A."/>
        </authorList>
    </citation>
    <scope>NUCLEOTIDE SEQUENCE [LARGE SCALE GENOMIC DNA]</scope>
    <source>
        <strain evidence="7 8">SPOT01</strain>
    </source>
</reference>
<keyword evidence="1" id="KW-0645">Protease</keyword>
<dbReference type="EMBL" id="CP021324">
    <property type="protein sequence ID" value="ARS64244.1"/>
    <property type="molecule type" value="Genomic_DNA"/>
</dbReference>
<dbReference type="SUPFAM" id="SSF55486">
    <property type="entry name" value="Metalloproteases ('zincins'), catalytic domain"/>
    <property type="match status" value="1"/>
</dbReference>
<dbReference type="GO" id="GO:0004222">
    <property type="term" value="F:metalloendopeptidase activity"/>
    <property type="evidence" value="ECO:0007669"/>
    <property type="project" value="InterPro"/>
</dbReference>
<dbReference type="InterPro" id="IPR050754">
    <property type="entry name" value="FKBP4/5/8-like"/>
</dbReference>
<dbReference type="InterPro" id="IPR001818">
    <property type="entry name" value="Pept_M10_metallopeptidase"/>
</dbReference>
<dbReference type="Gene3D" id="1.25.40.10">
    <property type="entry name" value="Tetratricopeptide repeat domain"/>
    <property type="match status" value="1"/>
</dbReference>
<gene>
    <name evidence="7" type="ORF">NMSP_0623</name>
</gene>